<feature type="binding site" evidence="7">
    <location>
        <begin position="16"/>
        <end position="18"/>
    </location>
    <ligand>
        <name>FMN</name>
        <dbReference type="ChEBI" id="CHEBI:58210"/>
    </ligand>
</feature>
<comment type="catalytic activity">
    <reaction evidence="5 7">
        <text>dimethylallyl phosphate + FMNH2 = prenylated FMNH2 + phosphate</text>
        <dbReference type="Rhea" id="RHEA:37743"/>
        <dbReference type="ChEBI" id="CHEBI:43474"/>
        <dbReference type="ChEBI" id="CHEBI:57618"/>
        <dbReference type="ChEBI" id="CHEBI:87467"/>
        <dbReference type="ChEBI" id="CHEBI:88052"/>
        <dbReference type="EC" id="2.5.1.129"/>
    </reaction>
</comment>
<name>A0A248VVV7_9BURK</name>
<evidence type="ECO:0000256" key="3">
    <source>
        <dbReference type="ARBA" id="ARBA00022643"/>
    </source>
</evidence>
<dbReference type="GO" id="GO:0016831">
    <property type="term" value="F:carboxy-lyase activity"/>
    <property type="evidence" value="ECO:0007669"/>
    <property type="project" value="TreeGrafter"/>
</dbReference>
<gene>
    <name evidence="7" type="primary">ubiX</name>
    <name evidence="10" type="ORF">CJU94_33615</name>
</gene>
<dbReference type="GO" id="GO:0106141">
    <property type="term" value="F:flavin prenyltransferase activity"/>
    <property type="evidence" value="ECO:0007669"/>
    <property type="project" value="UniProtKB-EC"/>
</dbReference>
<dbReference type="Pfam" id="PF02441">
    <property type="entry name" value="Flavoprotein"/>
    <property type="match status" value="1"/>
</dbReference>
<sequence length="221" mass="23429">MQSTQSRERIVVGISGASGAVIGVRLLAALGRLGTVETHLIVSPSGAITAAQELGLTRSDLDGLADVVHNVRDIGAAVASGSFVTAGMVIAPCSMKTLASVANGFADNLLTRAADVMLKERRRLVLVARETPLNLAHLRNMTLATEMGAIVMPPVPAFYAHPQTVDDIVDHTVGRIMDLFGIEHREIARRWSGLASEFNRRENDEGDDAHAAATRGQGAMN</sequence>
<dbReference type="FunFam" id="3.40.50.1950:FF:000001">
    <property type="entry name" value="Flavin prenyltransferase UbiX"/>
    <property type="match status" value="1"/>
</dbReference>
<feature type="domain" description="Flavoprotein" evidence="9">
    <location>
        <begin position="9"/>
        <end position="179"/>
    </location>
</feature>
<evidence type="ECO:0000313" key="11">
    <source>
        <dbReference type="Proteomes" id="UP000215158"/>
    </source>
</evidence>
<evidence type="ECO:0000313" key="10">
    <source>
        <dbReference type="EMBL" id="ASW03161.1"/>
    </source>
</evidence>
<feature type="binding site" evidence="7">
    <location>
        <position position="159"/>
    </location>
    <ligand>
        <name>dimethylallyl phosphate</name>
        <dbReference type="ChEBI" id="CHEBI:88052"/>
    </ligand>
</feature>
<comment type="similarity">
    <text evidence="6 7">Belongs to the UbiX/PAD1 family.</text>
</comment>
<dbReference type="NCBIfam" id="TIGR00421">
    <property type="entry name" value="ubiX_pad"/>
    <property type="match status" value="1"/>
</dbReference>
<dbReference type="InterPro" id="IPR036551">
    <property type="entry name" value="Flavin_trans-like"/>
</dbReference>
<keyword evidence="11" id="KW-1185">Reference proteome</keyword>
<keyword evidence="10" id="KW-0456">Lyase</keyword>
<proteinExistence type="inferred from homology"/>
<dbReference type="OrthoDB" id="9781577at2"/>
<keyword evidence="1 7" id="KW-0637">Prenyltransferase</keyword>
<feature type="binding site" evidence="7">
    <location>
        <position position="129"/>
    </location>
    <ligand>
        <name>FMN</name>
        <dbReference type="ChEBI" id="CHEBI:58210"/>
    </ligand>
</feature>
<dbReference type="SUPFAM" id="SSF52507">
    <property type="entry name" value="Homo-oligomeric flavin-containing Cys decarboxylases, HFCD"/>
    <property type="match status" value="1"/>
</dbReference>
<dbReference type="Gene3D" id="3.40.50.1950">
    <property type="entry name" value="Flavin prenyltransferase-like"/>
    <property type="match status" value="1"/>
</dbReference>
<dbReference type="InterPro" id="IPR004507">
    <property type="entry name" value="UbiX-like"/>
</dbReference>
<dbReference type="KEGG" id="parb:CJU94_33615"/>
<feature type="region of interest" description="Disordered" evidence="8">
    <location>
        <begin position="200"/>
        <end position="221"/>
    </location>
</feature>
<dbReference type="Proteomes" id="UP000215158">
    <property type="component" value="Plasmid pBN1"/>
</dbReference>
<dbReference type="EC" id="2.5.1.129" evidence="7"/>
<evidence type="ECO:0000256" key="5">
    <source>
        <dbReference type="ARBA" id="ARBA00050612"/>
    </source>
</evidence>
<evidence type="ECO:0000256" key="8">
    <source>
        <dbReference type="SAM" id="MobiDB-lite"/>
    </source>
</evidence>
<geneLocation type="plasmid" evidence="10 11">
    <name>pBN1</name>
</geneLocation>
<comment type="function">
    <text evidence="7">Flavin prenyltransferase that catalyzes the synthesis of the prenylated FMN cofactor (prenyl-FMN) for 4-hydroxy-3-polyprenylbenzoic acid decarboxylase UbiD. The prenyltransferase is metal-independent and links a dimethylallyl moiety from dimethylallyl monophosphate (DMAP) to the flavin N5 and C6 atoms of FMN.</text>
</comment>
<evidence type="ECO:0000256" key="6">
    <source>
        <dbReference type="ARBA" id="ARBA00060793"/>
    </source>
</evidence>
<protein>
    <recommendedName>
        <fullName evidence="7">Flavin prenyltransferase UbiX</fullName>
        <ecNumber evidence="7">2.5.1.129</ecNumber>
    </recommendedName>
</protein>
<evidence type="ECO:0000256" key="2">
    <source>
        <dbReference type="ARBA" id="ARBA00022630"/>
    </source>
</evidence>
<feature type="binding site" evidence="7">
    <location>
        <begin position="94"/>
        <end position="97"/>
    </location>
    <ligand>
        <name>FMN</name>
        <dbReference type="ChEBI" id="CHEBI:58210"/>
    </ligand>
</feature>
<keyword evidence="3 7" id="KW-0288">FMN</keyword>
<keyword evidence="10" id="KW-0614">Plasmid</keyword>
<dbReference type="EMBL" id="CP022991">
    <property type="protein sequence ID" value="ASW03161.1"/>
    <property type="molecule type" value="Genomic_DNA"/>
</dbReference>
<dbReference type="PANTHER" id="PTHR43374">
    <property type="entry name" value="FLAVIN PRENYLTRANSFERASE"/>
    <property type="match status" value="1"/>
</dbReference>
<keyword evidence="4 7" id="KW-0808">Transferase</keyword>
<organism evidence="10 11">
    <name type="scientific">Paraburkholderia aromaticivorans</name>
    <dbReference type="NCBI Taxonomy" id="2026199"/>
    <lineage>
        <taxon>Bacteria</taxon>
        <taxon>Pseudomonadati</taxon>
        <taxon>Pseudomonadota</taxon>
        <taxon>Betaproteobacteria</taxon>
        <taxon>Burkholderiales</taxon>
        <taxon>Burkholderiaceae</taxon>
        <taxon>Paraburkholderia</taxon>
    </lineage>
</organism>
<feature type="binding site" evidence="7">
    <location>
        <position position="43"/>
    </location>
    <ligand>
        <name>FMN</name>
        <dbReference type="ChEBI" id="CHEBI:58210"/>
    </ligand>
</feature>
<dbReference type="NCBIfam" id="NF004685">
    <property type="entry name" value="PRK06029.1"/>
    <property type="match status" value="1"/>
</dbReference>
<comment type="caution">
    <text evidence="7">Lacks conserved residue(s) required for the propagation of feature annotation.</text>
</comment>
<evidence type="ECO:0000259" key="9">
    <source>
        <dbReference type="Pfam" id="PF02441"/>
    </source>
</evidence>
<dbReference type="HAMAP" id="MF_01984">
    <property type="entry name" value="ubiX_pad"/>
    <property type="match status" value="1"/>
</dbReference>
<dbReference type="InterPro" id="IPR003382">
    <property type="entry name" value="Flavoprotein"/>
</dbReference>
<accession>A0A248VVV7</accession>
<keyword evidence="2 7" id="KW-0285">Flavoprotein</keyword>
<dbReference type="PANTHER" id="PTHR43374:SF1">
    <property type="entry name" value="FLAVIN PRENYLTRANSFERASE PAD1, MITOCHONDRIAL"/>
    <property type="match status" value="1"/>
</dbReference>
<dbReference type="AlphaFoldDB" id="A0A248VVV7"/>
<evidence type="ECO:0000256" key="4">
    <source>
        <dbReference type="ARBA" id="ARBA00022679"/>
    </source>
</evidence>
<evidence type="ECO:0000256" key="1">
    <source>
        <dbReference type="ARBA" id="ARBA00022602"/>
    </source>
</evidence>
<feature type="binding site" evidence="7">
    <location>
        <position position="175"/>
    </location>
    <ligand>
        <name>dimethylallyl phosphate</name>
        <dbReference type="ChEBI" id="CHEBI:88052"/>
    </ligand>
</feature>
<dbReference type="RefSeq" id="WP_095422994.1">
    <property type="nucleotide sequence ID" value="NZ_CP022991.1"/>
</dbReference>
<reference evidence="10 11" key="1">
    <citation type="submission" date="2017-08" db="EMBL/GenBank/DDBJ databases">
        <title>Identification and genetic characteristics of simultaneous BTEX- and naphthalene-degrading Paraburkholderia sp. BN5 isolated from petroleum-contaminated soil.</title>
        <authorList>
            <person name="Lee Y."/>
            <person name="Jeon C.O."/>
        </authorList>
    </citation>
    <scope>NUCLEOTIDE SEQUENCE [LARGE SCALE GENOMIC DNA]</scope>
    <source>
        <strain evidence="10 11">BN5</strain>
        <plasmid evidence="10 11">pBN1</plasmid>
    </source>
</reference>
<evidence type="ECO:0000256" key="7">
    <source>
        <dbReference type="HAMAP-Rule" id="MF_01984"/>
    </source>
</evidence>